<reference evidence="1 2" key="1">
    <citation type="submission" date="2019-07" db="EMBL/GenBank/DDBJ databases">
        <title>Whole genome shotgun sequence of Reyranella soli NBRC 108950.</title>
        <authorList>
            <person name="Hosoyama A."/>
            <person name="Uohara A."/>
            <person name="Ohji S."/>
            <person name="Ichikawa N."/>
        </authorList>
    </citation>
    <scope>NUCLEOTIDE SEQUENCE [LARGE SCALE GENOMIC DNA]</scope>
    <source>
        <strain evidence="1 2">NBRC 108950</strain>
    </source>
</reference>
<comment type="caution">
    <text evidence="1">The sequence shown here is derived from an EMBL/GenBank/DDBJ whole genome shotgun (WGS) entry which is preliminary data.</text>
</comment>
<keyword evidence="2" id="KW-1185">Reference proteome</keyword>
<dbReference type="InterPro" id="IPR021829">
    <property type="entry name" value="DUF3419"/>
</dbReference>
<dbReference type="SUPFAM" id="SSF53335">
    <property type="entry name" value="S-adenosyl-L-methionine-dependent methyltransferases"/>
    <property type="match status" value="1"/>
</dbReference>
<dbReference type="GO" id="GO:0016740">
    <property type="term" value="F:transferase activity"/>
    <property type="evidence" value="ECO:0007669"/>
    <property type="project" value="UniProtKB-KW"/>
</dbReference>
<dbReference type="AlphaFoldDB" id="A0A512ND47"/>
<dbReference type="Proteomes" id="UP000321058">
    <property type="component" value="Unassembled WGS sequence"/>
</dbReference>
<dbReference type="InterPro" id="IPR029063">
    <property type="entry name" value="SAM-dependent_MTases_sf"/>
</dbReference>
<organism evidence="1 2">
    <name type="scientific">Reyranella soli</name>
    <dbReference type="NCBI Taxonomy" id="1230389"/>
    <lineage>
        <taxon>Bacteria</taxon>
        <taxon>Pseudomonadati</taxon>
        <taxon>Pseudomonadota</taxon>
        <taxon>Alphaproteobacteria</taxon>
        <taxon>Hyphomicrobiales</taxon>
        <taxon>Reyranellaceae</taxon>
        <taxon>Reyranella</taxon>
    </lineage>
</organism>
<proteinExistence type="predicted"/>
<protein>
    <submittedName>
        <fullName evidence="1">S-adenosylmethionine--diacylglycerol 3-amino-3-carboxypropyl transferase</fullName>
    </submittedName>
</protein>
<dbReference type="PANTHER" id="PTHR47473:SF1">
    <property type="entry name" value="METHYLTRANSFERASE DOMAIN-CONTAINING PROTEIN"/>
    <property type="match status" value="1"/>
</dbReference>
<sequence length="389" mass="44229">MSREGLLERLFERLFRGLVYTQIWEDPEIDLEALALGPDCHVVAIASGGCNVLSYLTADPAKITAVDLSLAHVALNRLKLTAARRLPTWQAFYRFFGAADDPANIDAYDRLIAPYLDVESRLYWQGRSLHQGGRRRISIFARNAYRHGVLGRFIGVSHVAARLYGVDLRQLLTARSIEEQRRFFETMLAPLFDKPAVRWATANRLSLYGLGIPPAQYEALAGGSDMRTVLRSRVERLACGFSLDDNYFAWQAFGRSYAGEANGPLPPYLRREHFHAVRSRANRVEVMNRSITEYLASCPDASRDRYILLDAQDWMTDDQLDALWRQITRTAKPGARVIFRTAAEPSLLTGRLDPDLLGRWHYEETLSRELTDRDRSAIYGGFHLYVLEG</sequence>
<dbReference type="PANTHER" id="PTHR47473">
    <property type="entry name" value="BTA1P"/>
    <property type="match status" value="1"/>
</dbReference>
<accession>A0A512ND47</accession>
<keyword evidence="1" id="KW-0808">Transferase</keyword>
<dbReference type="Pfam" id="PF11899">
    <property type="entry name" value="DUF3419"/>
    <property type="match status" value="1"/>
</dbReference>
<evidence type="ECO:0000313" key="2">
    <source>
        <dbReference type="Proteomes" id="UP000321058"/>
    </source>
</evidence>
<name>A0A512ND47_9HYPH</name>
<gene>
    <name evidence="1" type="ORF">RSO01_40100</name>
</gene>
<evidence type="ECO:0000313" key="1">
    <source>
        <dbReference type="EMBL" id="GEP56844.1"/>
    </source>
</evidence>
<dbReference type="EMBL" id="BKAJ01000071">
    <property type="protein sequence ID" value="GEP56844.1"/>
    <property type="molecule type" value="Genomic_DNA"/>
</dbReference>